<feature type="domain" description="Phasin" evidence="2">
    <location>
        <begin position="9"/>
        <end position="100"/>
    </location>
</feature>
<protein>
    <submittedName>
        <fullName evidence="3">Phasin family protein</fullName>
    </submittedName>
</protein>
<dbReference type="EMBL" id="JAAYYV010000338">
    <property type="protein sequence ID" value="NLF55171.1"/>
    <property type="molecule type" value="Genomic_DNA"/>
</dbReference>
<sequence length="193" mass="20595">MKSEASHRDLAAAHEASIQAFHAFGTETIVRSERLLALNLDFARDFTGKSLARAAEALGTRRERDASAVLPEAVKPELDRTLDYARQVGEILAEGQREYLGIGKRWLTEVNHALERLLSDAGKTAPAGSESMFAAMQSAIELTNDLYERMGRQVGEAAEGVSGAIVDTGTGAQTQPARRGAASKSAAAADEPN</sequence>
<evidence type="ECO:0000313" key="4">
    <source>
        <dbReference type="Proteomes" id="UP000536534"/>
    </source>
</evidence>
<feature type="compositionally biased region" description="Low complexity" evidence="1">
    <location>
        <begin position="177"/>
        <end position="193"/>
    </location>
</feature>
<comment type="caution">
    <text evidence="3">The sequence shown here is derived from an EMBL/GenBank/DDBJ whole genome shotgun (WGS) entry which is preliminary data.</text>
</comment>
<name>A0A7X7LXE9_9RHOO</name>
<evidence type="ECO:0000313" key="3">
    <source>
        <dbReference type="EMBL" id="NLF55171.1"/>
    </source>
</evidence>
<dbReference type="Pfam" id="PF09361">
    <property type="entry name" value="Phasin_2"/>
    <property type="match status" value="1"/>
</dbReference>
<organism evidence="3 4">
    <name type="scientific">Thauera phenolivorans</name>
    <dbReference type="NCBI Taxonomy" id="1792543"/>
    <lineage>
        <taxon>Bacteria</taxon>
        <taxon>Pseudomonadati</taxon>
        <taxon>Pseudomonadota</taxon>
        <taxon>Betaproteobacteria</taxon>
        <taxon>Rhodocyclales</taxon>
        <taxon>Zoogloeaceae</taxon>
        <taxon>Thauera</taxon>
    </lineage>
</organism>
<dbReference type="Proteomes" id="UP000536534">
    <property type="component" value="Unassembled WGS sequence"/>
</dbReference>
<proteinExistence type="predicted"/>
<feature type="region of interest" description="Disordered" evidence="1">
    <location>
        <begin position="167"/>
        <end position="193"/>
    </location>
</feature>
<dbReference type="OrthoDB" id="5298576at2"/>
<dbReference type="InterPro" id="IPR018968">
    <property type="entry name" value="Phasin"/>
</dbReference>
<gene>
    <name evidence="3" type="ORF">GX576_12395</name>
</gene>
<dbReference type="RefSeq" id="WP_068806928.1">
    <property type="nucleotide sequence ID" value="NZ_MBFM01000003.1"/>
</dbReference>
<accession>A0A7X7LXE9</accession>
<reference evidence="3 4" key="1">
    <citation type="journal article" date="2020" name="Biotechnol. Biofuels">
        <title>New insights from the biogas microbiome by comprehensive genome-resolved metagenomics of nearly 1600 species originating from multiple anaerobic digesters.</title>
        <authorList>
            <person name="Campanaro S."/>
            <person name="Treu L."/>
            <person name="Rodriguez-R L.M."/>
            <person name="Kovalovszki A."/>
            <person name="Ziels R.M."/>
            <person name="Maus I."/>
            <person name="Zhu X."/>
            <person name="Kougias P.G."/>
            <person name="Basile A."/>
            <person name="Luo G."/>
            <person name="Schluter A."/>
            <person name="Konstantinidis K.T."/>
            <person name="Angelidaki I."/>
        </authorList>
    </citation>
    <scope>NUCLEOTIDE SEQUENCE [LARGE SCALE GENOMIC DNA]</scope>
    <source>
        <strain evidence="3">AS06rmzACSIP_256</strain>
    </source>
</reference>
<dbReference type="AlphaFoldDB" id="A0A7X7LXE9"/>
<evidence type="ECO:0000259" key="2">
    <source>
        <dbReference type="Pfam" id="PF09361"/>
    </source>
</evidence>
<evidence type="ECO:0000256" key="1">
    <source>
        <dbReference type="SAM" id="MobiDB-lite"/>
    </source>
</evidence>